<dbReference type="RefSeq" id="WP_087861091.1">
    <property type="nucleotide sequence ID" value="NZ_LT859958.1"/>
</dbReference>
<evidence type="ECO:0000313" key="1">
    <source>
        <dbReference type="EMBL" id="SMX53132.1"/>
    </source>
</evidence>
<reference evidence="2" key="1">
    <citation type="submission" date="2017-05" db="EMBL/GenBank/DDBJ databases">
        <authorList>
            <person name="Kirkegaard R."/>
            <person name="Mcilroy J S."/>
        </authorList>
    </citation>
    <scope>NUCLEOTIDE SEQUENCE [LARGE SCALE GENOMIC DNA]</scope>
</reference>
<keyword evidence="2" id="KW-1185">Reference proteome</keyword>
<accession>A0A1Y6K0A3</accession>
<dbReference type="KEGG" id="abat:CFX1CAM_0066"/>
<gene>
    <name evidence="1" type="ORF">CFX1CAM_0066</name>
</gene>
<dbReference type="OrthoDB" id="1069241at2"/>
<dbReference type="AlphaFoldDB" id="A0A1Y6K0A3"/>
<evidence type="ECO:0000313" key="2">
    <source>
        <dbReference type="Proteomes" id="UP000195514"/>
    </source>
</evidence>
<organism evidence="1 2">
    <name type="scientific">Candidatus Brevifilum fermentans</name>
    <dbReference type="NCBI Taxonomy" id="1986204"/>
    <lineage>
        <taxon>Bacteria</taxon>
        <taxon>Bacillati</taxon>
        <taxon>Chloroflexota</taxon>
        <taxon>Anaerolineae</taxon>
        <taxon>Anaerolineales</taxon>
        <taxon>Anaerolineaceae</taxon>
        <taxon>Candidatus Brevifilum</taxon>
    </lineage>
</organism>
<name>A0A1Y6K0A3_9CHLR</name>
<protein>
    <submittedName>
        <fullName evidence="1">Uncharacterized protein</fullName>
    </submittedName>
</protein>
<dbReference type="Proteomes" id="UP000195514">
    <property type="component" value="Chromosome I"/>
</dbReference>
<sequence>MYRITQLNRLNRRIFHTNDLAVLWDIKDRHHLHVTISRYIARGILFPVYKGLYATVPISDLDHIELGSAIIHRFTYLSTESILVQAGVITQVVYDHTFISDQSKRVQVGTRSFRYRQMKDDYLFNPSGIDRHPHGFVATPERAVADLLYYNPRYHFDVPELINFDLVRSLQKEIGYGHG</sequence>
<dbReference type="EMBL" id="LT859958">
    <property type="protein sequence ID" value="SMX53132.1"/>
    <property type="molecule type" value="Genomic_DNA"/>
</dbReference>
<proteinExistence type="predicted"/>